<keyword evidence="2" id="KW-0378">Hydrolase</keyword>
<dbReference type="Pfam" id="PF07687">
    <property type="entry name" value="M20_dimer"/>
    <property type="match status" value="1"/>
</dbReference>
<dbReference type="Gene3D" id="3.40.630.10">
    <property type="entry name" value="Zn peptidases"/>
    <property type="match status" value="1"/>
</dbReference>
<dbReference type="InterPro" id="IPR011650">
    <property type="entry name" value="Peptidase_M20_dimer"/>
</dbReference>
<evidence type="ECO:0000259" key="3">
    <source>
        <dbReference type="Pfam" id="PF07687"/>
    </source>
</evidence>
<evidence type="ECO:0000313" key="4">
    <source>
        <dbReference type="EMBL" id="MBJ7598241.1"/>
    </source>
</evidence>
<gene>
    <name evidence="4" type="ORF">JF922_09175</name>
</gene>
<dbReference type="SUPFAM" id="SSF53187">
    <property type="entry name" value="Zn-dependent exopeptidases"/>
    <property type="match status" value="1"/>
</dbReference>
<dbReference type="InterPro" id="IPR002933">
    <property type="entry name" value="Peptidase_M20"/>
</dbReference>
<keyword evidence="5" id="KW-1185">Reference proteome</keyword>
<dbReference type="Gene3D" id="3.30.70.360">
    <property type="match status" value="1"/>
</dbReference>
<evidence type="ECO:0000256" key="2">
    <source>
        <dbReference type="ARBA" id="ARBA00022801"/>
    </source>
</evidence>
<evidence type="ECO:0000256" key="1">
    <source>
        <dbReference type="ARBA" id="ARBA00022723"/>
    </source>
</evidence>
<protein>
    <submittedName>
        <fullName evidence="4">M20/M25/M40 family metallo-hydrolase</fullName>
    </submittedName>
</protein>
<evidence type="ECO:0000313" key="5">
    <source>
        <dbReference type="Proteomes" id="UP000612893"/>
    </source>
</evidence>
<dbReference type="GO" id="GO:0046872">
    <property type="term" value="F:metal ion binding"/>
    <property type="evidence" value="ECO:0007669"/>
    <property type="project" value="UniProtKB-KW"/>
</dbReference>
<dbReference type="RefSeq" id="WP_338201082.1">
    <property type="nucleotide sequence ID" value="NZ_JAEKNR010000100.1"/>
</dbReference>
<keyword evidence="1" id="KW-0479">Metal-binding</keyword>
<comment type="caution">
    <text evidence="4">The sequence shown here is derived from an EMBL/GenBank/DDBJ whole genome shotgun (WGS) entry which is preliminary data.</text>
</comment>
<dbReference type="AlphaFoldDB" id="A0A934JYK0"/>
<dbReference type="EMBL" id="JAEKNR010000100">
    <property type="protein sequence ID" value="MBJ7598241.1"/>
    <property type="molecule type" value="Genomic_DNA"/>
</dbReference>
<organism evidence="4 5">
    <name type="scientific">Candidatus Nephthysia bennettiae</name>
    <dbReference type="NCBI Taxonomy" id="3127016"/>
    <lineage>
        <taxon>Bacteria</taxon>
        <taxon>Bacillati</taxon>
        <taxon>Candidatus Dormiibacterota</taxon>
        <taxon>Candidatus Dormibacteria</taxon>
        <taxon>Candidatus Dormibacterales</taxon>
        <taxon>Candidatus Dormibacteraceae</taxon>
        <taxon>Candidatus Nephthysia</taxon>
    </lineage>
</organism>
<dbReference type="Pfam" id="PF01546">
    <property type="entry name" value="Peptidase_M20"/>
    <property type="match status" value="1"/>
</dbReference>
<feature type="domain" description="Peptidase M20 dimerisation" evidence="3">
    <location>
        <begin position="183"/>
        <end position="283"/>
    </location>
</feature>
<sequence length="394" mass="42044">MEAPDVFDESELESLLARLVRSPSTQTERFEADPGIQSYLRGTVAGAAVELGLEPDFDSMGNLVVRVGQGRPRALIFAYAMTHPANRMREAFSPTVRLGPDGRRWMRGRGVAEQKAAVAAALLATAALRRRGQELEGELVLCVSTAGETGRHDAARAFLAAFGEPRFDWAVVALGTGNQIGLGNKGRLDVLLTVRGRASHSSTPWAGLDAIAGARRALDRLEAVHLSGSHPHLGSPTLTATSFHSFPNATHTVQDEVRITLDRRLLPGDDPESALAELRAAVEGIGDWSVELEPGPYMYPSEVASQARVVRLLEDAATELGAAPPGHLWSHGAIDAGYFNQESIPAVMLGPGAPEMFHTDDESVALAEVAFAARLYAAAAGKYLTVMNREGDKG</sequence>
<dbReference type="PANTHER" id="PTHR43808">
    <property type="entry name" value="ACETYLORNITHINE DEACETYLASE"/>
    <property type="match status" value="1"/>
</dbReference>
<dbReference type="InterPro" id="IPR050072">
    <property type="entry name" value="Peptidase_M20A"/>
</dbReference>
<dbReference type="GO" id="GO:0016787">
    <property type="term" value="F:hydrolase activity"/>
    <property type="evidence" value="ECO:0007669"/>
    <property type="project" value="UniProtKB-KW"/>
</dbReference>
<name>A0A934JYK0_9BACT</name>
<accession>A0A934JYK0</accession>
<proteinExistence type="predicted"/>
<dbReference type="InterPro" id="IPR036264">
    <property type="entry name" value="Bact_exopeptidase_dim_dom"/>
</dbReference>
<reference evidence="4" key="1">
    <citation type="submission" date="2020-10" db="EMBL/GenBank/DDBJ databases">
        <title>Ca. Dormibacterota MAGs.</title>
        <authorList>
            <person name="Montgomery K."/>
        </authorList>
    </citation>
    <scope>NUCLEOTIDE SEQUENCE [LARGE SCALE GENOMIC DNA]</scope>
    <source>
        <strain evidence="4">SC8812_S17_10</strain>
    </source>
</reference>
<dbReference type="SUPFAM" id="SSF55031">
    <property type="entry name" value="Bacterial exopeptidase dimerisation domain"/>
    <property type="match status" value="1"/>
</dbReference>
<dbReference type="Proteomes" id="UP000612893">
    <property type="component" value="Unassembled WGS sequence"/>
</dbReference>